<gene>
    <name evidence="2" type="ORF">RFI_05302</name>
</gene>
<evidence type="ECO:0000256" key="1">
    <source>
        <dbReference type="SAM" id="Phobius"/>
    </source>
</evidence>
<feature type="transmembrane region" description="Helical" evidence="1">
    <location>
        <begin position="7"/>
        <end position="26"/>
    </location>
</feature>
<keyword evidence="1" id="KW-0812">Transmembrane</keyword>
<proteinExistence type="predicted"/>
<comment type="caution">
    <text evidence="2">The sequence shown here is derived from an EMBL/GenBank/DDBJ whole genome shotgun (WGS) entry which is preliminary data.</text>
</comment>
<keyword evidence="3" id="KW-1185">Reference proteome</keyword>
<protein>
    <submittedName>
        <fullName evidence="2">Uncharacterized protein</fullName>
    </submittedName>
</protein>
<dbReference type="EMBL" id="ASPP01004670">
    <property type="protein sequence ID" value="ETO31815.1"/>
    <property type="molecule type" value="Genomic_DNA"/>
</dbReference>
<keyword evidence="1" id="KW-1133">Transmembrane helix</keyword>
<accession>X6NZS7</accession>
<organism evidence="2 3">
    <name type="scientific">Reticulomyxa filosa</name>
    <dbReference type="NCBI Taxonomy" id="46433"/>
    <lineage>
        <taxon>Eukaryota</taxon>
        <taxon>Sar</taxon>
        <taxon>Rhizaria</taxon>
        <taxon>Retaria</taxon>
        <taxon>Foraminifera</taxon>
        <taxon>Monothalamids</taxon>
        <taxon>Reticulomyxidae</taxon>
        <taxon>Reticulomyxa</taxon>
    </lineage>
</organism>
<reference evidence="2 3" key="1">
    <citation type="journal article" date="2013" name="Curr. Biol.">
        <title>The Genome of the Foraminiferan Reticulomyxa filosa.</title>
        <authorList>
            <person name="Glockner G."/>
            <person name="Hulsmann N."/>
            <person name="Schleicher M."/>
            <person name="Noegel A.A."/>
            <person name="Eichinger L."/>
            <person name="Gallinger C."/>
            <person name="Pawlowski J."/>
            <person name="Sierra R."/>
            <person name="Euteneuer U."/>
            <person name="Pillet L."/>
            <person name="Moustafa A."/>
            <person name="Platzer M."/>
            <person name="Groth M."/>
            <person name="Szafranski K."/>
            <person name="Schliwa M."/>
        </authorList>
    </citation>
    <scope>NUCLEOTIDE SEQUENCE [LARGE SCALE GENOMIC DNA]</scope>
</reference>
<dbReference type="AlphaFoldDB" id="X6NZS7"/>
<dbReference type="Proteomes" id="UP000023152">
    <property type="component" value="Unassembled WGS sequence"/>
</dbReference>
<feature type="transmembrane region" description="Helical" evidence="1">
    <location>
        <begin position="32"/>
        <end position="60"/>
    </location>
</feature>
<name>X6NZS7_RETFI</name>
<evidence type="ECO:0000313" key="3">
    <source>
        <dbReference type="Proteomes" id="UP000023152"/>
    </source>
</evidence>
<evidence type="ECO:0000313" key="2">
    <source>
        <dbReference type="EMBL" id="ETO31815.1"/>
    </source>
</evidence>
<keyword evidence="1" id="KW-0472">Membrane</keyword>
<sequence>MTEQKYLYWSLPIYASTFVVAHYFAISVSSSFVGWFLWYVVGMAISLVIASYFFAQLVYWSKPSDSSSSKSREFVHNFVFRGGQWTPLAEKTKQKISQVLKYTSTQSNMALVNSKRKHVASQTSVASVEGTMGATRIAKKVCLEKKFPVNANLDKQSYDDLDEHILAGVIYGQSLKAFEVMKREEQRVEEEVTQKHYKDLVIHNPDKVRFNVFFFKKKKKEKANSHFIKFFFFFCTSINKILKNFFVD</sequence>
<feature type="transmembrane region" description="Helical" evidence="1">
    <location>
        <begin position="227"/>
        <end position="246"/>
    </location>
</feature>